<dbReference type="Gene3D" id="2.60.40.3440">
    <property type="match status" value="1"/>
</dbReference>
<comment type="caution">
    <text evidence="2">The sequence shown here is derived from an EMBL/GenBank/DDBJ whole genome shotgun (WGS) entry which is preliminary data.</text>
</comment>
<dbReference type="EMBL" id="JBHRTA010000061">
    <property type="protein sequence ID" value="MFC3199818.1"/>
    <property type="molecule type" value="Genomic_DNA"/>
</dbReference>
<name>A0ABV7JP38_9SPHI</name>
<feature type="chain" id="PRO_5045140894" evidence="1">
    <location>
        <begin position="25"/>
        <end position="520"/>
    </location>
</feature>
<feature type="signal peptide" evidence="1">
    <location>
        <begin position="1"/>
        <end position="24"/>
    </location>
</feature>
<reference evidence="3" key="1">
    <citation type="journal article" date="2019" name="Int. J. Syst. Evol. Microbiol.">
        <title>The Global Catalogue of Microorganisms (GCM) 10K type strain sequencing project: providing services to taxonomists for standard genome sequencing and annotation.</title>
        <authorList>
            <consortium name="The Broad Institute Genomics Platform"/>
            <consortium name="The Broad Institute Genome Sequencing Center for Infectious Disease"/>
            <person name="Wu L."/>
            <person name="Ma J."/>
        </authorList>
    </citation>
    <scope>NUCLEOTIDE SEQUENCE [LARGE SCALE GENOMIC DNA]</scope>
    <source>
        <strain evidence="3">KCTC 52416</strain>
    </source>
</reference>
<dbReference type="NCBIfam" id="TIGR04131">
    <property type="entry name" value="Bac_Flav_CTERM"/>
    <property type="match status" value="1"/>
</dbReference>
<dbReference type="RefSeq" id="WP_379025809.1">
    <property type="nucleotide sequence ID" value="NZ_JBHRTA010000061.1"/>
</dbReference>
<keyword evidence="1" id="KW-0732">Signal</keyword>
<evidence type="ECO:0000256" key="1">
    <source>
        <dbReference type="SAM" id="SignalP"/>
    </source>
</evidence>
<dbReference type="InterPro" id="IPR026341">
    <property type="entry name" value="T9SS_type_B"/>
</dbReference>
<proteinExistence type="predicted"/>
<dbReference type="Pfam" id="PF13585">
    <property type="entry name" value="CHU_C"/>
    <property type="match status" value="1"/>
</dbReference>
<gene>
    <name evidence="2" type="ORF">ACFOET_19525</name>
</gene>
<protein>
    <submittedName>
        <fullName evidence="2">Gliding motility-associated C-terminal domain-containing protein</fullName>
    </submittedName>
</protein>
<evidence type="ECO:0000313" key="3">
    <source>
        <dbReference type="Proteomes" id="UP001595526"/>
    </source>
</evidence>
<keyword evidence="3" id="KW-1185">Reference proteome</keyword>
<dbReference type="Proteomes" id="UP001595526">
    <property type="component" value="Unassembled WGS sequence"/>
</dbReference>
<accession>A0ABV7JP38</accession>
<evidence type="ECO:0000313" key="2">
    <source>
        <dbReference type="EMBL" id="MFC3199818.1"/>
    </source>
</evidence>
<sequence length="520" mass="56329">MQQIRKRITILTVSLLLIGKISVAQPGKASATYDNSKVVIDPGTTELIFSEGFYLGPESDWEVNGTLEVWSKFIWIAPTARLHGTGTLIIHGPGDNLYYEGWDDSPTYIDGNDGEPLAINIELRNPHNLVLQNIAVPEFDSRDGVNPEGAGLHINGQFSFGVDNGDIMLNGYDLRLGASASFSRYNQRRMIVTGNSVSGHVIKDFPNSQPFVFPVGISEGDYTPATLAPSGPATMYVSVQDYAAAGIELADAERGMDRIWHIYASQGVQATYTLQHNSITNGTAYVDAEARIVQYAGGGNWIGDVTVVGGEGIHTRADIMAAAGVNDQGRWLTKLVDGEIEGPQATDDVTEATSGSSTVILILENDAPGSAPIDVSSIEIVEPPRNGTATVNSDGSITYVPVRGFMGTDVFVYQVSDLNGLVSTATVTIVVAQEPLRIPNVFTPNGDGRNDVFEIQGMEAFDRVEVTVVNRWGNEVYRSTDYKNDWNGGSLNEGTYYYVIKTHKGSEVVEHKGWVLIKRL</sequence>
<dbReference type="Pfam" id="PF17963">
    <property type="entry name" value="Big_9"/>
    <property type="match status" value="1"/>
</dbReference>
<organism evidence="2 3">
    <name type="scientific">Parapedobacter deserti</name>
    <dbReference type="NCBI Taxonomy" id="1912957"/>
    <lineage>
        <taxon>Bacteria</taxon>
        <taxon>Pseudomonadati</taxon>
        <taxon>Bacteroidota</taxon>
        <taxon>Sphingobacteriia</taxon>
        <taxon>Sphingobacteriales</taxon>
        <taxon>Sphingobacteriaceae</taxon>
        <taxon>Parapedobacter</taxon>
    </lineage>
</organism>